<protein>
    <submittedName>
        <fullName evidence="1">Uncharacterized protein</fullName>
    </submittedName>
</protein>
<keyword evidence="2" id="KW-1185">Reference proteome</keyword>
<comment type="caution">
    <text evidence="1">The sequence shown here is derived from an EMBL/GenBank/DDBJ whole genome shotgun (WGS) entry which is preliminary data.</text>
</comment>
<dbReference type="AlphaFoldDB" id="A0AAN5D4J7"/>
<name>A0AAN5D4J7_9BILA</name>
<proteinExistence type="predicted"/>
<organism evidence="1 2">
    <name type="scientific">Pristionchus mayeri</name>
    <dbReference type="NCBI Taxonomy" id="1317129"/>
    <lineage>
        <taxon>Eukaryota</taxon>
        <taxon>Metazoa</taxon>
        <taxon>Ecdysozoa</taxon>
        <taxon>Nematoda</taxon>
        <taxon>Chromadorea</taxon>
        <taxon>Rhabditida</taxon>
        <taxon>Rhabditina</taxon>
        <taxon>Diplogasteromorpha</taxon>
        <taxon>Diplogasteroidea</taxon>
        <taxon>Neodiplogasteridae</taxon>
        <taxon>Pristionchus</taxon>
    </lineage>
</organism>
<evidence type="ECO:0000313" key="2">
    <source>
        <dbReference type="Proteomes" id="UP001328107"/>
    </source>
</evidence>
<sequence>RYSTSGTGSGDGKWVLLNDFKCHQGKISVRDKDNQLVDLKRGSTKCTRPKCAACECEFCSAPFPEFV</sequence>
<feature type="non-terminal residue" evidence="1">
    <location>
        <position position="1"/>
    </location>
</feature>
<reference evidence="2" key="1">
    <citation type="submission" date="2022-10" db="EMBL/GenBank/DDBJ databases">
        <title>Genome assembly of Pristionchus species.</title>
        <authorList>
            <person name="Yoshida K."/>
            <person name="Sommer R.J."/>
        </authorList>
    </citation>
    <scope>NUCLEOTIDE SEQUENCE [LARGE SCALE GENOMIC DNA]</scope>
    <source>
        <strain evidence="2">RS5460</strain>
    </source>
</reference>
<feature type="non-terminal residue" evidence="1">
    <location>
        <position position="67"/>
    </location>
</feature>
<gene>
    <name evidence="1" type="ORF">PMAYCL1PPCAC_26618</name>
</gene>
<dbReference type="Proteomes" id="UP001328107">
    <property type="component" value="Unassembled WGS sequence"/>
</dbReference>
<evidence type="ECO:0000313" key="1">
    <source>
        <dbReference type="EMBL" id="GMR56423.1"/>
    </source>
</evidence>
<accession>A0AAN5D4J7</accession>
<dbReference type="EMBL" id="BTRK01000005">
    <property type="protein sequence ID" value="GMR56423.1"/>
    <property type="molecule type" value="Genomic_DNA"/>
</dbReference>